<dbReference type="PANTHER" id="PTHR47841:SF5">
    <property type="entry name" value="CYSTEINE_HISTIDINE-RICH C1 DOMAIN FAMILY PROTEIN"/>
    <property type="match status" value="1"/>
</dbReference>
<dbReference type="AlphaFoldDB" id="A0A8X7WBE5"/>
<comment type="caution">
    <text evidence="4">The sequence shown here is derived from an EMBL/GenBank/DDBJ whole genome shotgun (WGS) entry which is preliminary data.</text>
</comment>
<keyword evidence="1" id="KW-0677">Repeat</keyword>
<evidence type="ECO:0000313" key="5">
    <source>
        <dbReference type="Proteomes" id="UP000886595"/>
    </source>
</evidence>
<evidence type="ECO:0000313" key="4">
    <source>
        <dbReference type="EMBL" id="KAG2326516.1"/>
    </source>
</evidence>
<organism evidence="4 5">
    <name type="scientific">Brassica carinata</name>
    <name type="common">Ethiopian mustard</name>
    <name type="synonym">Abyssinian cabbage</name>
    <dbReference type="NCBI Taxonomy" id="52824"/>
    <lineage>
        <taxon>Eukaryota</taxon>
        <taxon>Viridiplantae</taxon>
        <taxon>Streptophyta</taxon>
        <taxon>Embryophyta</taxon>
        <taxon>Tracheophyta</taxon>
        <taxon>Spermatophyta</taxon>
        <taxon>Magnoliopsida</taxon>
        <taxon>eudicotyledons</taxon>
        <taxon>Gunneridae</taxon>
        <taxon>Pentapetalae</taxon>
        <taxon>rosids</taxon>
        <taxon>malvids</taxon>
        <taxon>Brassicales</taxon>
        <taxon>Brassicaceae</taxon>
        <taxon>Brassiceae</taxon>
        <taxon>Brassica</taxon>
    </lineage>
</organism>
<protein>
    <recommendedName>
        <fullName evidence="3">DC1 domain-containing protein</fullName>
    </recommendedName>
</protein>
<gene>
    <name evidence="4" type="ORF">Bca52824_009244</name>
</gene>
<dbReference type="PANTHER" id="PTHR47841">
    <property type="entry name" value="DIACYLGLYCEROL KINASE THETA-LIKE-RELATED"/>
    <property type="match status" value="1"/>
</dbReference>
<evidence type="ECO:0000259" key="3">
    <source>
        <dbReference type="Pfam" id="PF03107"/>
    </source>
</evidence>
<dbReference type="InterPro" id="IPR046349">
    <property type="entry name" value="C1-like_sf"/>
</dbReference>
<keyword evidence="5" id="KW-1185">Reference proteome</keyword>
<reference evidence="4 5" key="1">
    <citation type="submission" date="2020-02" db="EMBL/GenBank/DDBJ databases">
        <authorList>
            <person name="Ma Q."/>
            <person name="Huang Y."/>
            <person name="Song X."/>
            <person name="Pei D."/>
        </authorList>
    </citation>
    <scope>NUCLEOTIDE SEQUENCE [LARGE SCALE GENOMIC DNA]</scope>
    <source>
        <strain evidence="4">Sxm20200214</strain>
        <tissue evidence="4">Leaf</tissue>
    </source>
</reference>
<dbReference type="OrthoDB" id="945197at2759"/>
<name>A0A8X7WBE5_BRACI</name>
<dbReference type="EMBL" id="JAAMPC010000002">
    <property type="protein sequence ID" value="KAG2326516.1"/>
    <property type="molecule type" value="Genomic_DNA"/>
</dbReference>
<feature type="domain" description="DC1" evidence="3">
    <location>
        <begin position="10"/>
        <end position="53"/>
    </location>
</feature>
<sequence length="201" mass="22122">MSKPHTIQRFTHNHPLTEVNGVGTYTCNGCKLHGYGKTYRCNDCDYDLHEYCATCPQTLINTWHAPGHELSLFNGPAHMTERMCYFCQFYIQGMFYKCKHCNFESHPLCTHGLMHVSSPVETVTKSRSLHSPHAVQPSSPHHYGQGNSYGYGPHPHGGDSSKGKKKNGGLMGAFKTVVAVTATVATQVVVATVAEEYTGTG</sequence>
<proteinExistence type="predicted"/>
<dbReference type="Pfam" id="PF03107">
    <property type="entry name" value="C1_2"/>
    <property type="match status" value="2"/>
</dbReference>
<accession>A0A8X7WBE5</accession>
<evidence type="ECO:0000256" key="1">
    <source>
        <dbReference type="ARBA" id="ARBA00022737"/>
    </source>
</evidence>
<evidence type="ECO:0000256" key="2">
    <source>
        <dbReference type="SAM" id="MobiDB-lite"/>
    </source>
</evidence>
<feature type="region of interest" description="Disordered" evidence="2">
    <location>
        <begin position="125"/>
        <end position="166"/>
    </location>
</feature>
<dbReference type="InterPro" id="IPR004146">
    <property type="entry name" value="DC1"/>
</dbReference>
<dbReference type="Proteomes" id="UP000886595">
    <property type="component" value="Unassembled WGS sequence"/>
</dbReference>
<feature type="domain" description="DC1" evidence="3">
    <location>
        <begin position="64"/>
        <end position="109"/>
    </location>
</feature>
<dbReference type="SUPFAM" id="SSF57889">
    <property type="entry name" value="Cysteine-rich domain"/>
    <property type="match status" value="2"/>
</dbReference>